<feature type="domain" description="N-acetyltransferase" evidence="1">
    <location>
        <begin position="5"/>
        <end position="174"/>
    </location>
</feature>
<sequence>MLSDISFRKATAADVDAVWDVVAEAIVKRRNDGSDQWQDGYPNREVIVEDVEKGYGFVAERIGGRIVAYIAVIGAVEPAYEALTVKWLTDRPYTVIHRLAVSQSDVIKGLGTWMMQEAEKISLSQERLSIKVDTNFDNVGMLRVFDKLGYVYCGEVYFRGGAQRQAFEKLLDIASSGMGK</sequence>
<proteinExistence type="predicted"/>
<evidence type="ECO:0000259" key="1">
    <source>
        <dbReference type="PROSITE" id="PS51186"/>
    </source>
</evidence>
<dbReference type="AlphaFoldDB" id="A0A4R6WJ15"/>
<gene>
    <name evidence="2" type="ORF">CLV99_1737</name>
</gene>
<keyword evidence="3" id="KW-1185">Reference proteome</keyword>
<dbReference type="PROSITE" id="PS51186">
    <property type="entry name" value="GNAT"/>
    <property type="match status" value="1"/>
</dbReference>
<protein>
    <submittedName>
        <fullName evidence="2">Acetyltransferase (GNAT) family protein</fullName>
    </submittedName>
</protein>
<dbReference type="EMBL" id="SNYV01000011">
    <property type="protein sequence ID" value="TDQ80280.1"/>
    <property type="molecule type" value="Genomic_DNA"/>
</dbReference>
<dbReference type="SUPFAM" id="SSF55729">
    <property type="entry name" value="Acyl-CoA N-acyltransferases (Nat)"/>
    <property type="match status" value="1"/>
</dbReference>
<dbReference type="InterPro" id="IPR000182">
    <property type="entry name" value="GNAT_dom"/>
</dbReference>
<dbReference type="OrthoDB" id="9796381at2"/>
<evidence type="ECO:0000313" key="3">
    <source>
        <dbReference type="Proteomes" id="UP000295292"/>
    </source>
</evidence>
<accession>A0A4R6WJ15</accession>
<name>A0A4R6WJ15_9SPHI</name>
<keyword evidence="2" id="KW-0808">Transferase</keyword>
<dbReference type="InterPro" id="IPR016181">
    <property type="entry name" value="Acyl_CoA_acyltransferase"/>
</dbReference>
<dbReference type="Gene3D" id="3.40.630.30">
    <property type="match status" value="1"/>
</dbReference>
<reference evidence="2 3" key="1">
    <citation type="submission" date="2019-03" db="EMBL/GenBank/DDBJ databases">
        <title>Genomic Encyclopedia of Archaeal and Bacterial Type Strains, Phase II (KMG-II): from individual species to whole genera.</title>
        <authorList>
            <person name="Goeker M."/>
        </authorList>
    </citation>
    <scope>NUCLEOTIDE SEQUENCE [LARGE SCALE GENOMIC DNA]</scope>
    <source>
        <strain evidence="2 3">DSM 28353</strain>
    </source>
</reference>
<organism evidence="2 3">
    <name type="scientific">Sphingobacterium yanglingense</name>
    <dbReference type="NCBI Taxonomy" id="1437280"/>
    <lineage>
        <taxon>Bacteria</taxon>
        <taxon>Pseudomonadati</taxon>
        <taxon>Bacteroidota</taxon>
        <taxon>Sphingobacteriia</taxon>
        <taxon>Sphingobacteriales</taxon>
        <taxon>Sphingobacteriaceae</taxon>
        <taxon>Sphingobacterium</taxon>
    </lineage>
</organism>
<evidence type="ECO:0000313" key="2">
    <source>
        <dbReference type="EMBL" id="TDQ80280.1"/>
    </source>
</evidence>
<comment type="caution">
    <text evidence="2">The sequence shown here is derived from an EMBL/GenBank/DDBJ whole genome shotgun (WGS) entry which is preliminary data.</text>
</comment>
<dbReference type="Pfam" id="PF00583">
    <property type="entry name" value="Acetyltransf_1"/>
    <property type="match status" value="1"/>
</dbReference>
<dbReference type="GO" id="GO:0016747">
    <property type="term" value="F:acyltransferase activity, transferring groups other than amino-acyl groups"/>
    <property type="evidence" value="ECO:0007669"/>
    <property type="project" value="InterPro"/>
</dbReference>
<dbReference type="Proteomes" id="UP000295292">
    <property type="component" value="Unassembled WGS sequence"/>
</dbReference>
<dbReference type="RefSeq" id="WP_133584015.1">
    <property type="nucleotide sequence ID" value="NZ_SNYV01000011.1"/>
</dbReference>